<keyword evidence="2" id="KW-1003">Cell membrane</keyword>
<feature type="transmembrane region" description="Helical" evidence="6">
    <location>
        <begin position="33"/>
        <end position="56"/>
    </location>
</feature>
<keyword evidence="4 6" id="KW-1133">Transmembrane helix</keyword>
<gene>
    <name evidence="7" type="ORF">CGZ90_02405</name>
</gene>
<name>A0A235FC17_9BACL</name>
<dbReference type="InterPro" id="IPR051461">
    <property type="entry name" value="UPF0750_membrane"/>
</dbReference>
<evidence type="ECO:0000313" key="7">
    <source>
        <dbReference type="EMBL" id="OYD58772.1"/>
    </source>
</evidence>
<keyword evidence="8" id="KW-1185">Reference proteome</keyword>
<dbReference type="Pfam" id="PF02588">
    <property type="entry name" value="YitT_membrane"/>
    <property type="match status" value="1"/>
</dbReference>
<protein>
    <recommendedName>
        <fullName evidence="9">YitT family protein</fullName>
    </recommendedName>
</protein>
<dbReference type="OrthoDB" id="1523490at2"/>
<dbReference type="GO" id="GO:0005886">
    <property type="term" value="C:plasma membrane"/>
    <property type="evidence" value="ECO:0007669"/>
    <property type="project" value="UniProtKB-SubCell"/>
</dbReference>
<dbReference type="PANTHER" id="PTHR33545:SF5">
    <property type="entry name" value="UPF0750 MEMBRANE PROTEIN YITT"/>
    <property type="match status" value="1"/>
</dbReference>
<dbReference type="PANTHER" id="PTHR33545">
    <property type="entry name" value="UPF0750 MEMBRANE PROTEIN YITT-RELATED"/>
    <property type="match status" value="1"/>
</dbReference>
<evidence type="ECO:0000313" key="8">
    <source>
        <dbReference type="Proteomes" id="UP000215059"/>
    </source>
</evidence>
<dbReference type="AlphaFoldDB" id="A0A235FC17"/>
<evidence type="ECO:0000256" key="4">
    <source>
        <dbReference type="ARBA" id="ARBA00022989"/>
    </source>
</evidence>
<proteinExistence type="predicted"/>
<evidence type="ECO:0000256" key="1">
    <source>
        <dbReference type="ARBA" id="ARBA00004651"/>
    </source>
</evidence>
<dbReference type="EMBL" id="NOII01000001">
    <property type="protein sequence ID" value="OYD58772.1"/>
    <property type="molecule type" value="Genomic_DNA"/>
</dbReference>
<evidence type="ECO:0000256" key="2">
    <source>
        <dbReference type="ARBA" id="ARBA00022475"/>
    </source>
</evidence>
<organism evidence="7 8">
    <name type="scientific">Fictibacillus aquaticus</name>
    <dbReference type="NCBI Taxonomy" id="2021314"/>
    <lineage>
        <taxon>Bacteria</taxon>
        <taxon>Bacillati</taxon>
        <taxon>Bacillota</taxon>
        <taxon>Bacilli</taxon>
        <taxon>Bacillales</taxon>
        <taxon>Fictibacillaceae</taxon>
        <taxon>Fictibacillus</taxon>
    </lineage>
</organism>
<evidence type="ECO:0000256" key="6">
    <source>
        <dbReference type="SAM" id="Phobius"/>
    </source>
</evidence>
<dbReference type="RefSeq" id="WP_094250733.1">
    <property type="nucleotide sequence ID" value="NZ_JBHLXL010000001.1"/>
</dbReference>
<comment type="subcellular location">
    <subcellularLocation>
        <location evidence="1">Cell membrane</location>
        <topology evidence="1">Multi-pass membrane protein</topology>
    </subcellularLocation>
</comment>
<sequence>MNRTKQALLVFAGLLLTAAGTKLLTISSLTFGGTAGIATLLSFTFELSWGMLFFLVNLPFFYLSVKRLGWTFSLSTLLCIILISFVSDAFDTLSLPALPPLAAATASGLLIGTGVSMVLNQGSSLGGIHILAVYFEQFLSINRGLTLFVTDMIIVLSAAFIVGLSNALYSLIAIAIASFLVGKLKSGKPADDDADIALTEQETV</sequence>
<evidence type="ECO:0000256" key="3">
    <source>
        <dbReference type="ARBA" id="ARBA00022692"/>
    </source>
</evidence>
<reference evidence="7 8" key="1">
    <citation type="submission" date="2017-07" db="EMBL/GenBank/DDBJ databases">
        <title>Fictibacillus sp. nov. GDSW-R2A3 Genome sequencing and assembly.</title>
        <authorList>
            <person name="Mayilraj S."/>
        </authorList>
    </citation>
    <scope>NUCLEOTIDE SEQUENCE [LARGE SCALE GENOMIC DNA]</scope>
    <source>
        <strain evidence="7 8">GDSW-R2A3</strain>
    </source>
</reference>
<dbReference type="Proteomes" id="UP000215059">
    <property type="component" value="Unassembled WGS sequence"/>
</dbReference>
<comment type="caution">
    <text evidence="7">The sequence shown here is derived from an EMBL/GenBank/DDBJ whole genome shotgun (WGS) entry which is preliminary data.</text>
</comment>
<keyword evidence="5 6" id="KW-0472">Membrane</keyword>
<evidence type="ECO:0000256" key="5">
    <source>
        <dbReference type="ARBA" id="ARBA00023136"/>
    </source>
</evidence>
<dbReference type="InterPro" id="IPR003740">
    <property type="entry name" value="YitT"/>
</dbReference>
<accession>A0A235FC17</accession>
<feature type="transmembrane region" description="Helical" evidence="6">
    <location>
        <begin position="68"/>
        <end position="86"/>
    </location>
</feature>
<keyword evidence="3 6" id="KW-0812">Transmembrane</keyword>
<evidence type="ECO:0008006" key="9">
    <source>
        <dbReference type="Google" id="ProtNLM"/>
    </source>
</evidence>